<evidence type="ECO:0000313" key="3">
    <source>
        <dbReference type="Proteomes" id="UP000230423"/>
    </source>
</evidence>
<evidence type="ECO:0000256" key="1">
    <source>
        <dbReference type="SAM" id="SignalP"/>
    </source>
</evidence>
<dbReference type="Proteomes" id="UP000230423">
    <property type="component" value="Unassembled WGS sequence"/>
</dbReference>
<gene>
    <name evidence="2" type="ORF">TELCIR_05210</name>
</gene>
<proteinExistence type="predicted"/>
<sequence length="43" mass="4790">MCMSVAVLLLLLCASTLMTTTLSRYNIEKIKSVIKGERNDCLL</sequence>
<keyword evidence="1" id="KW-0732">Signal</keyword>
<dbReference type="AlphaFoldDB" id="A0A2G9USY1"/>
<dbReference type="EMBL" id="KZ345584">
    <property type="protein sequence ID" value="PIO72832.1"/>
    <property type="molecule type" value="Genomic_DNA"/>
</dbReference>
<feature type="chain" id="PRO_5013695031" evidence="1">
    <location>
        <begin position="24"/>
        <end position="43"/>
    </location>
</feature>
<protein>
    <submittedName>
        <fullName evidence="2">Uncharacterized protein</fullName>
    </submittedName>
</protein>
<evidence type="ECO:0000313" key="2">
    <source>
        <dbReference type="EMBL" id="PIO72832.1"/>
    </source>
</evidence>
<feature type="signal peptide" evidence="1">
    <location>
        <begin position="1"/>
        <end position="23"/>
    </location>
</feature>
<accession>A0A2G9USY1</accession>
<name>A0A2G9USY1_TELCI</name>
<organism evidence="2 3">
    <name type="scientific">Teladorsagia circumcincta</name>
    <name type="common">Brown stomach worm</name>
    <name type="synonym">Ostertagia circumcincta</name>
    <dbReference type="NCBI Taxonomy" id="45464"/>
    <lineage>
        <taxon>Eukaryota</taxon>
        <taxon>Metazoa</taxon>
        <taxon>Ecdysozoa</taxon>
        <taxon>Nematoda</taxon>
        <taxon>Chromadorea</taxon>
        <taxon>Rhabditida</taxon>
        <taxon>Rhabditina</taxon>
        <taxon>Rhabditomorpha</taxon>
        <taxon>Strongyloidea</taxon>
        <taxon>Trichostrongylidae</taxon>
        <taxon>Teladorsagia</taxon>
    </lineage>
</organism>
<reference evidence="2 3" key="1">
    <citation type="submission" date="2015-09" db="EMBL/GenBank/DDBJ databases">
        <title>Draft genome of the parasitic nematode Teladorsagia circumcincta isolate WARC Sus (inbred).</title>
        <authorList>
            <person name="Mitreva M."/>
        </authorList>
    </citation>
    <scope>NUCLEOTIDE SEQUENCE [LARGE SCALE GENOMIC DNA]</scope>
    <source>
        <strain evidence="2 3">S</strain>
    </source>
</reference>
<keyword evidence="3" id="KW-1185">Reference proteome</keyword>